<dbReference type="Proteomes" id="UP000886339">
    <property type="component" value="Unassembled WGS sequence"/>
</dbReference>
<proteinExistence type="predicted"/>
<reference evidence="3" key="1">
    <citation type="journal article" date="2020" name="mSystems">
        <title>Genome- and Community-Level Interaction Insights into Carbon Utilization and Element Cycling Functions of Hydrothermarchaeota in Hydrothermal Sediment.</title>
        <authorList>
            <person name="Zhou Z."/>
            <person name="Liu Y."/>
            <person name="Xu W."/>
            <person name="Pan J."/>
            <person name="Luo Z.H."/>
            <person name="Li M."/>
        </authorList>
    </citation>
    <scope>NUCLEOTIDE SEQUENCE [LARGE SCALE GENOMIC DNA]</scope>
    <source>
        <strain evidence="3">HyVt-458</strain>
    </source>
</reference>
<feature type="coiled-coil region" evidence="1">
    <location>
        <begin position="3"/>
        <end position="67"/>
    </location>
</feature>
<evidence type="ECO:0008006" key="4">
    <source>
        <dbReference type="Google" id="ProtNLM"/>
    </source>
</evidence>
<evidence type="ECO:0000313" key="3">
    <source>
        <dbReference type="EMBL" id="HEC05310.1"/>
    </source>
</evidence>
<organism evidence="3">
    <name type="scientific">Thiolapillus brandeum</name>
    <dbReference type="NCBI Taxonomy" id="1076588"/>
    <lineage>
        <taxon>Bacteria</taxon>
        <taxon>Pseudomonadati</taxon>
        <taxon>Pseudomonadota</taxon>
        <taxon>Gammaproteobacteria</taxon>
        <taxon>Chromatiales</taxon>
        <taxon>Sedimenticolaceae</taxon>
        <taxon>Thiolapillus</taxon>
    </lineage>
</organism>
<comment type="caution">
    <text evidence="3">The sequence shown here is derived from an EMBL/GenBank/DDBJ whole genome shotgun (WGS) entry which is preliminary data.</text>
</comment>
<accession>A0A831RUD2</accession>
<evidence type="ECO:0000256" key="2">
    <source>
        <dbReference type="SAM" id="Phobius"/>
    </source>
</evidence>
<dbReference type="EMBL" id="DRLF01000019">
    <property type="protein sequence ID" value="HEC05310.1"/>
    <property type="molecule type" value="Genomic_DNA"/>
</dbReference>
<dbReference type="AlphaFoldDB" id="A0A831RUD2"/>
<keyword evidence="2" id="KW-1133">Transmembrane helix</keyword>
<protein>
    <recommendedName>
        <fullName evidence="4">DUF883 family protein</fullName>
    </recommendedName>
</protein>
<name>A0A831RUD2_9GAMM</name>
<gene>
    <name evidence="3" type="ORF">ENJ12_00525</name>
</gene>
<keyword evidence="2" id="KW-0472">Membrane</keyword>
<sequence>MPKMTMREELEMLRREVEELKRQQQEEAVAEKTGPVEEAEALIRQKLEAAGDKVDEIRGEMKDQLEELADTLKSEYEHLSPVAAVFLFALGVVFGRVISSK</sequence>
<keyword evidence="1" id="KW-0175">Coiled coil</keyword>
<feature type="transmembrane region" description="Helical" evidence="2">
    <location>
        <begin position="78"/>
        <end position="98"/>
    </location>
</feature>
<keyword evidence="2" id="KW-0812">Transmembrane</keyword>
<evidence type="ECO:0000256" key="1">
    <source>
        <dbReference type="SAM" id="Coils"/>
    </source>
</evidence>